<evidence type="ECO:0000313" key="1">
    <source>
        <dbReference type="EMBL" id="AKI79137.1"/>
    </source>
</evidence>
<dbReference type="EMBL" id="KM982401">
    <property type="protein sequence ID" value="AKI79137.1"/>
    <property type="molecule type" value="Genomic_DNA"/>
</dbReference>
<dbReference type="Proteomes" id="UP000241474">
    <property type="component" value="Segment"/>
</dbReference>
<accession>A0A0G2Y5W2</accession>
<protein>
    <submittedName>
        <fullName evidence="1">Uncharacterized protein</fullName>
    </submittedName>
</protein>
<name>A0A0G2Y5W2_MIMIV</name>
<sequence>MNCQNKILNSVTVVYGYSSGDFSWKNNDDRKIFRTSGLIASIEGKKYVVTTREQMISCKTLIMYHLFKKNGVLVKSYMHILFQSIENNLIILGSVGYNELILDKDNTVSTTLNQKEIEIILNKFKGTNLDSHQTIPTNRSLYHINKIDLGNTFDNIKYKYHTYDIKFNKQCIFDKSYLPKSLKYKFVCQKNINSVGTLGTVVYSAKNKIIGITTHVGTNKIYVTPTTVIISMMRNFIDYFNDQQSYKGQSCFPFKLKTDESNNVIITMQKNKSNKKVPVKNGDVLRTLNGYEIIVNDNEACLCVDSKNIIPLDIYFRMKYQKDASYELTVSRGSKIVKFNLFLVSNTFELRLTDQTYYFPKDTIPHVNLFGLIVVKLSHELIDYLVKNGIIVRNYVIENIMNGAELNDDILIILDSTNELNCTTFNFPILTKQTKPIDCPVLTSLNHQKISNLENLSNVKLFTKGENILTLKLNQDSEIDLLV</sequence>
<reference evidence="1 2" key="1">
    <citation type="submission" date="2014-10" db="EMBL/GenBank/DDBJ databases">
        <title>Pan-genome analysis of Brazilian lineage A amoebal mimiviruses.</title>
        <authorList>
            <person name="Assis F.L."/>
            <person name="Abrahao J.S."/>
            <person name="Kroon E.G."/>
            <person name="Dornas F.P."/>
            <person name="Andrade K.R."/>
            <person name="Borato P.V.M."/>
            <person name="Pilotto M.R."/>
            <person name="Benamar S."/>
            <person name="LaScola B."/>
            <person name="Colson P."/>
        </authorList>
    </citation>
    <scope>NUCLEOTIDE SEQUENCE [LARGE SCALE GENOMIC DNA]</scope>
    <source>
        <strain evidence="1 2">Oyster</strain>
    </source>
</reference>
<evidence type="ECO:0000313" key="2">
    <source>
        <dbReference type="Proteomes" id="UP000241474"/>
    </source>
</evidence>
<organism evidence="1 2">
    <name type="scientific">Acanthamoeba polyphaga mimivirus</name>
    <name type="common">APMV</name>
    <dbReference type="NCBI Taxonomy" id="212035"/>
    <lineage>
        <taxon>Viruses</taxon>
        <taxon>Varidnaviria</taxon>
        <taxon>Bamfordvirae</taxon>
        <taxon>Nucleocytoviricota</taxon>
        <taxon>Megaviricetes</taxon>
        <taxon>Imitervirales</taxon>
        <taxon>Mimiviridae</taxon>
        <taxon>Megamimivirinae</taxon>
        <taxon>Mimivirus</taxon>
        <taxon>Mimivirus bradfordmassiliense</taxon>
    </lineage>
</organism>
<proteinExistence type="predicted"/>
<organismHost>
    <name type="scientific">Acanthamoeba polyphaga</name>
    <name type="common">Amoeba</name>
    <dbReference type="NCBI Taxonomy" id="5757"/>
</organismHost>